<keyword evidence="13" id="KW-1185">Reference proteome</keyword>
<accession>A0A2S0MF16</accession>
<evidence type="ECO:0000259" key="10">
    <source>
        <dbReference type="Pfam" id="PF01035"/>
    </source>
</evidence>
<dbReference type="FunFam" id="1.10.10.10:FF:000214">
    <property type="entry name" value="Methylated-DNA--protein-cysteine methyltransferase"/>
    <property type="match status" value="1"/>
</dbReference>
<gene>
    <name evidence="12" type="ORF">C6570_09690</name>
</gene>
<dbReference type="NCBIfam" id="TIGR00589">
    <property type="entry name" value="ogt"/>
    <property type="match status" value="1"/>
</dbReference>
<feature type="active site" description="Nucleophile; methyl group acceptor" evidence="9">
    <location>
        <position position="138"/>
    </location>
</feature>
<evidence type="ECO:0000256" key="7">
    <source>
        <dbReference type="ARBA" id="ARBA00023204"/>
    </source>
</evidence>
<dbReference type="RefSeq" id="WP_106703021.1">
    <property type="nucleotide sequence ID" value="NZ_CP027666.1"/>
</dbReference>
<comment type="subcellular location">
    <subcellularLocation>
        <location evidence="9">Cytoplasm</location>
    </subcellularLocation>
</comment>
<organism evidence="12 13">
    <name type="scientific">Ottowia oryzae</name>
    <dbReference type="NCBI Taxonomy" id="2109914"/>
    <lineage>
        <taxon>Bacteria</taxon>
        <taxon>Pseudomonadati</taxon>
        <taxon>Pseudomonadota</taxon>
        <taxon>Betaproteobacteria</taxon>
        <taxon>Burkholderiales</taxon>
        <taxon>Comamonadaceae</taxon>
        <taxon>Ottowia</taxon>
    </lineage>
</organism>
<dbReference type="InterPro" id="IPR014048">
    <property type="entry name" value="MethylDNA_cys_MeTrfase_DNA-bd"/>
</dbReference>
<reference evidence="12 13" key="1">
    <citation type="submission" date="2018-03" db="EMBL/GenBank/DDBJ databases">
        <title>Genome sequencing of Ottowia sp.</title>
        <authorList>
            <person name="Kim S.-J."/>
            <person name="Heo J."/>
            <person name="Kwon S.-W."/>
        </authorList>
    </citation>
    <scope>NUCLEOTIDE SEQUENCE [LARGE SCALE GENOMIC DNA]</scope>
    <source>
        <strain evidence="12 13">KADR8-3</strain>
    </source>
</reference>
<dbReference type="GO" id="GO:0003908">
    <property type="term" value="F:methylated-DNA-[protein]-cysteine S-methyltransferase activity"/>
    <property type="evidence" value="ECO:0007669"/>
    <property type="project" value="UniProtKB-UniRule"/>
</dbReference>
<dbReference type="InterPro" id="IPR036631">
    <property type="entry name" value="MGMT_N_sf"/>
</dbReference>
<comment type="miscellaneous">
    <text evidence="9">This enzyme catalyzes only one turnover and therefore is not strictly catalytic. According to one definition, an enzyme is a biocatalyst that acts repeatedly and over many reaction cycles.</text>
</comment>
<evidence type="ECO:0000256" key="6">
    <source>
        <dbReference type="ARBA" id="ARBA00022763"/>
    </source>
</evidence>
<keyword evidence="5 9" id="KW-0808">Transferase</keyword>
<keyword evidence="6 9" id="KW-0227">DNA damage</keyword>
<evidence type="ECO:0000256" key="4">
    <source>
        <dbReference type="ARBA" id="ARBA00022603"/>
    </source>
</evidence>
<dbReference type="InterPro" id="IPR023546">
    <property type="entry name" value="MGMT"/>
</dbReference>
<evidence type="ECO:0000256" key="2">
    <source>
        <dbReference type="ARBA" id="ARBA00008711"/>
    </source>
</evidence>
<comment type="catalytic activity">
    <reaction evidence="1 9">
        <text>a 4-O-methyl-thymidine in DNA + L-cysteinyl-[protein] = a thymidine in DNA + S-methyl-L-cysteinyl-[protein]</text>
        <dbReference type="Rhea" id="RHEA:53428"/>
        <dbReference type="Rhea" id="RHEA-COMP:10131"/>
        <dbReference type="Rhea" id="RHEA-COMP:10132"/>
        <dbReference type="Rhea" id="RHEA-COMP:13555"/>
        <dbReference type="Rhea" id="RHEA-COMP:13556"/>
        <dbReference type="ChEBI" id="CHEBI:29950"/>
        <dbReference type="ChEBI" id="CHEBI:82612"/>
        <dbReference type="ChEBI" id="CHEBI:137386"/>
        <dbReference type="ChEBI" id="CHEBI:137387"/>
        <dbReference type="EC" id="2.1.1.63"/>
    </reaction>
</comment>
<dbReference type="Proteomes" id="UP000239709">
    <property type="component" value="Chromosome"/>
</dbReference>
<dbReference type="InterPro" id="IPR036388">
    <property type="entry name" value="WH-like_DNA-bd_sf"/>
</dbReference>
<dbReference type="Gene3D" id="3.30.160.70">
    <property type="entry name" value="Methylated DNA-protein cysteine methyltransferase domain"/>
    <property type="match status" value="1"/>
</dbReference>
<dbReference type="PROSITE" id="PS00374">
    <property type="entry name" value="MGMT"/>
    <property type="match status" value="1"/>
</dbReference>
<dbReference type="InterPro" id="IPR008332">
    <property type="entry name" value="MethylG_MeTrfase_N"/>
</dbReference>
<dbReference type="GO" id="GO:0005737">
    <property type="term" value="C:cytoplasm"/>
    <property type="evidence" value="ECO:0007669"/>
    <property type="project" value="UniProtKB-SubCell"/>
</dbReference>
<evidence type="ECO:0000256" key="1">
    <source>
        <dbReference type="ARBA" id="ARBA00001286"/>
    </source>
</evidence>
<dbReference type="Gene3D" id="1.10.10.10">
    <property type="entry name" value="Winged helix-like DNA-binding domain superfamily/Winged helix DNA-binding domain"/>
    <property type="match status" value="1"/>
</dbReference>
<protein>
    <recommendedName>
        <fullName evidence="9">Methylated-DNA--protein-cysteine methyltransferase</fullName>
        <ecNumber evidence="9">2.1.1.63</ecNumber>
    </recommendedName>
    <alternativeName>
        <fullName evidence="9">6-O-methylguanine-DNA methyltransferase</fullName>
        <shortName evidence="9">MGMT</shortName>
    </alternativeName>
    <alternativeName>
        <fullName evidence="9">O-6-methylguanine-DNA-alkyltransferase</fullName>
    </alternativeName>
</protein>
<evidence type="ECO:0000256" key="8">
    <source>
        <dbReference type="ARBA" id="ARBA00049348"/>
    </source>
</evidence>
<evidence type="ECO:0000256" key="5">
    <source>
        <dbReference type="ARBA" id="ARBA00022679"/>
    </source>
</evidence>
<dbReference type="EC" id="2.1.1.63" evidence="9"/>
<dbReference type="GO" id="GO:0032259">
    <property type="term" value="P:methylation"/>
    <property type="evidence" value="ECO:0007669"/>
    <property type="project" value="UniProtKB-KW"/>
</dbReference>
<dbReference type="PANTHER" id="PTHR10815">
    <property type="entry name" value="METHYLATED-DNA--PROTEIN-CYSTEINE METHYLTRANSFERASE"/>
    <property type="match status" value="1"/>
</dbReference>
<feature type="domain" description="Methylguanine DNA methyltransferase ribonuclease-like" evidence="11">
    <location>
        <begin position="5"/>
        <end position="83"/>
    </location>
</feature>
<evidence type="ECO:0000256" key="9">
    <source>
        <dbReference type="HAMAP-Rule" id="MF_00772"/>
    </source>
</evidence>
<evidence type="ECO:0000259" key="11">
    <source>
        <dbReference type="Pfam" id="PF02870"/>
    </source>
</evidence>
<evidence type="ECO:0000313" key="12">
    <source>
        <dbReference type="EMBL" id="AVO34468.1"/>
    </source>
</evidence>
<dbReference type="GO" id="GO:0006307">
    <property type="term" value="P:DNA alkylation repair"/>
    <property type="evidence" value="ECO:0007669"/>
    <property type="project" value="UniProtKB-UniRule"/>
</dbReference>
<dbReference type="OrthoDB" id="9802228at2"/>
<keyword evidence="4 9" id="KW-0489">Methyltransferase</keyword>
<dbReference type="EMBL" id="CP027666">
    <property type="protein sequence ID" value="AVO34468.1"/>
    <property type="molecule type" value="Genomic_DNA"/>
</dbReference>
<dbReference type="AlphaFoldDB" id="A0A2S0MF16"/>
<feature type="domain" description="Methylated-DNA-[protein]-cysteine S-methyltransferase DNA binding" evidence="10">
    <location>
        <begin position="87"/>
        <end position="166"/>
    </location>
</feature>
<keyword evidence="7 9" id="KW-0234">DNA repair</keyword>
<evidence type="ECO:0000313" key="13">
    <source>
        <dbReference type="Proteomes" id="UP000239709"/>
    </source>
</evidence>
<sequence length="172" mass="18283">MPLIEHRYASPLGEMLAIASPAGLCLLEFVGQGGVAREQAQVQAARGGAPARPGANALTEQLGRELAEYFAGQRQRFDVPLDLVGTPFQLRVWQALLAIPYGHTCSYGQQAQRIGQPTATRAVAAANGQNKVSVIVPCHRVIGSNGTLTGYGGGLPRKQWLLSLESGERPLI</sequence>
<dbReference type="SUPFAM" id="SSF46767">
    <property type="entry name" value="Methylated DNA-protein cysteine methyltransferase, C-terminal domain"/>
    <property type="match status" value="1"/>
</dbReference>
<dbReference type="InterPro" id="IPR001497">
    <property type="entry name" value="MethylDNA_cys_MeTrfase_AS"/>
</dbReference>
<comment type="similarity">
    <text evidence="2 9">Belongs to the MGMT family.</text>
</comment>
<keyword evidence="3 9" id="KW-0963">Cytoplasm</keyword>
<proteinExistence type="inferred from homology"/>
<comment type="catalytic activity">
    <reaction evidence="8 9">
        <text>a 6-O-methyl-2'-deoxyguanosine in DNA + L-cysteinyl-[protein] = S-methyl-L-cysteinyl-[protein] + a 2'-deoxyguanosine in DNA</text>
        <dbReference type="Rhea" id="RHEA:24000"/>
        <dbReference type="Rhea" id="RHEA-COMP:10131"/>
        <dbReference type="Rhea" id="RHEA-COMP:10132"/>
        <dbReference type="Rhea" id="RHEA-COMP:11367"/>
        <dbReference type="Rhea" id="RHEA-COMP:11368"/>
        <dbReference type="ChEBI" id="CHEBI:29950"/>
        <dbReference type="ChEBI" id="CHEBI:82612"/>
        <dbReference type="ChEBI" id="CHEBI:85445"/>
        <dbReference type="ChEBI" id="CHEBI:85448"/>
        <dbReference type="EC" id="2.1.1.63"/>
    </reaction>
</comment>
<dbReference type="Pfam" id="PF01035">
    <property type="entry name" value="DNA_binding_1"/>
    <property type="match status" value="1"/>
</dbReference>
<dbReference type="PANTHER" id="PTHR10815:SF5">
    <property type="entry name" value="METHYLATED-DNA--PROTEIN-CYSTEINE METHYLTRANSFERASE"/>
    <property type="match status" value="1"/>
</dbReference>
<dbReference type="Pfam" id="PF02870">
    <property type="entry name" value="Methyltransf_1N"/>
    <property type="match status" value="1"/>
</dbReference>
<dbReference type="KEGG" id="otk:C6570_09690"/>
<dbReference type="InterPro" id="IPR036217">
    <property type="entry name" value="MethylDNA_cys_MeTrfase_DNAb"/>
</dbReference>
<dbReference type="CDD" id="cd06445">
    <property type="entry name" value="ATase"/>
    <property type="match status" value="1"/>
</dbReference>
<evidence type="ECO:0000256" key="3">
    <source>
        <dbReference type="ARBA" id="ARBA00022490"/>
    </source>
</evidence>
<comment type="function">
    <text evidence="9">Involved in the cellular defense against the biological effects of O6-methylguanine (O6-MeG) and O4-methylthymine (O4-MeT) in DNA. Repairs the methylated nucleobase in DNA by stoichiometrically transferring the methyl group to a cysteine residue in the enzyme. This is a suicide reaction: the enzyme is irreversibly inactivated.</text>
</comment>
<dbReference type="SUPFAM" id="SSF53155">
    <property type="entry name" value="Methylated DNA-protein cysteine methyltransferase domain"/>
    <property type="match status" value="1"/>
</dbReference>
<dbReference type="HAMAP" id="MF_00772">
    <property type="entry name" value="OGT"/>
    <property type="match status" value="1"/>
</dbReference>
<name>A0A2S0MF16_9BURK</name>